<dbReference type="InterPro" id="IPR043502">
    <property type="entry name" value="DNA/RNA_pol_sf"/>
</dbReference>
<comment type="caution">
    <text evidence="3">The sequence shown here is derived from an EMBL/GenBank/DDBJ whole genome shotgun (WGS) entry which is preliminary data.</text>
</comment>
<dbReference type="InterPro" id="IPR041577">
    <property type="entry name" value="RT_RNaseH_2"/>
</dbReference>
<dbReference type="InterPro" id="IPR043128">
    <property type="entry name" value="Rev_trsase/Diguanyl_cyclase"/>
</dbReference>
<dbReference type="GO" id="GO:0003824">
    <property type="term" value="F:catalytic activity"/>
    <property type="evidence" value="ECO:0007669"/>
    <property type="project" value="UniProtKB-KW"/>
</dbReference>
<dbReference type="AlphaFoldDB" id="A0A8S0Z2V5"/>
<protein>
    <recommendedName>
        <fullName evidence="2">Reverse transcriptase/retrotransposon-derived protein RNase H-like domain-containing protein</fullName>
    </recommendedName>
</protein>
<dbReference type="GO" id="GO:0071897">
    <property type="term" value="P:DNA biosynthetic process"/>
    <property type="evidence" value="ECO:0007669"/>
    <property type="project" value="UniProtKB-ARBA"/>
</dbReference>
<reference evidence="3 4" key="1">
    <citation type="submission" date="2020-04" db="EMBL/GenBank/DDBJ databases">
        <authorList>
            <person name="Wallbank WR R."/>
            <person name="Pardo Diaz C."/>
            <person name="Kozak K."/>
            <person name="Martin S."/>
            <person name="Jiggins C."/>
            <person name="Moest M."/>
            <person name="Warren A I."/>
            <person name="Byers J.R.P. K."/>
            <person name="Montejo-Kovacevich G."/>
            <person name="Yen C E."/>
        </authorList>
    </citation>
    <scope>NUCLEOTIDE SEQUENCE [LARGE SCALE GENOMIC DNA]</scope>
</reference>
<name>A0A8S0Z2V5_ARCPL</name>
<feature type="domain" description="Reverse transcriptase/retrotransposon-derived protein RNase H-like" evidence="2">
    <location>
        <begin position="58"/>
        <end position="104"/>
    </location>
</feature>
<evidence type="ECO:0000313" key="3">
    <source>
        <dbReference type="EMBL" id="CAB3226734.1"/>
    </source>
</evidence>
<dbReference type="Pfam" id="PF17919">
    <property type="entry name" value="RT_RNaseH_2"/>
    <property type="match status" value="1"/>
</dbReference>
<dbReference type="EMBL" id="CADEBC010000232">
    <property type="protein sequence ID" value="CAB3226734.1"/>
    <property type="molecule type" value="Genomic_DNA"/>
</dbReference>
<keyword evidence="1" id="KW-0511">Multifunctional enzyme</keyword>
<dbReference type="SUPFAM" id="SSF56672">
    <property type="entry name" value="DNA/RNA polymerases"/>
    <property type="match status" value="1"/>
</dbReference>
<dbReference type="FunFam" id="3.30.70.270:FF:000026">
    <property type="entry name" value="Transposon Ty3-G Gag-Pol polyprotein"/>
    <property type="match status" value="1"/>
</dbReference>
<evidence type="ECO:0000259" key="2">
    <source>
        <dbReference type="Pfam" id="PF17919"/>
    </source>
</evidence>
<dbReference type="InterPro" id="IPR050951">
    <property type="entry name" value="Retrovirus_Pol_polyprotein"/>
</dbReference>
<accession>A0A8S0Z2V5</accession>
<dbReference type="Gene3D" id="3.30.70.270">
    <property type="match status" value="1"/>
</dbReference>
<evidence type="ECO:0000313" key="4">
    <source>
        <dbReference type="Proteomes" id="UP000494106"/>
    </source>
</evidence>
<proteinExistence type="predicted"/>
<dbReference type="OrthoDB" id="10058156at2759"/>
<organism evidence="3 4">
    <name type="scientific">Arctia plantaginis</name>
    <name type="common">Wood tiger moth</name>
    <name type="synonym">Phalaena plantaginis</name>
    <dbReference type="NCBI Taxonomy" id="874455"/>
    <lineage>
        <taxon>Eukaryota</taxon>
        <taxon>Metazoa</taxon>
        <taxon>Ecdysozoa</taxon>
        <taxon>Arthropoda</taxon>
        <taxon>Hexapoda</taxon>
        <taxon>Insecta</taxon>
        <taxon>Pterygota</taxon>
        <taxon>Neoptera</taxon>
        <taxon>Endopterygota</taxon>
        <taxon>Lepidoptera</taxon>
        <taxon>Glossata</taxon>
        <taxon>Ditrysia</taxon>
        <taxon>Noctuoidea</taxon>
        <taxon>Erebidae</taxon>
        <taxon>Arctiinae</taxon>
        <taxon>Arctia</taxon>
    </lineage>
</organism>
<dbReference type="PANTHER" id="PTHR37984:SF5">
    <property type="entry name" value="PROTEIN NYNRIN-LIKE"/>
    <property type="match status" value="1"/>
</dbReference>
<sequence length="121" mass="13469">MTSPDKIKAIVGAPERTNVTELKRFLGVVNYYRSFIPNASSQLNPLLELLRIDVVWKWGNRQRQAMVSVRRELASERVLAHFEPTAQLVLTVDAGPAGLGAVLSPSRVCIAIANIKQHHQQ</sequence>
<keyword evidence="4" id="KW-1185">Reference proteome</keyword>
<dbReference type="PANTHER" id="PTHR37984">
    <property type="entry name" value="PROTEIN CBG26694"/>
    <property type="match status" value="1"/>
</dbReference>
<dbReference type="Proteomes" id="UP000494106">
    <property type="component" value="Unassembled WGS sequence"/>
</dbReference>
<evidence type="ECO:0000256" key="1">
    <source>
        <dbReference type="ARBA" id="ARBA00023268"/>
    </source>
</evidence>
<gene>
    <name evidence="3" type="ORF">APLA_LOCUS3050</name>
</gene>